<dbReference type="PANTHER" id="PTHR21089">
    <property type="entry name" value="SHIKIMATE DEHYDROGENASE"/>
    <property type="match status" value="1"/>
</dbReference>
<evidence type="ECO:0000313" key="7">
    <source>
        <dbReference type="Proteomes" id="UP000054740"/>
    </source>
</evidence>
<reference evidence="7" key="1">
    <citation type="submission" date="2016-01" db="EMBL/GenBank/DDBJ databases">
        <authorList>
            <person name="Peeters C."/>
        </authorList>
    </citation>
    <scope>NUCLEOTIDE SEQUENCE [LARGE SCALE GENOMIC DNA]</scope>
</reference>
<name>A0A158J835_CABCO</name>
<dbReference type="CDD" id="cd01065">
    <property type="entry name" value="NAD_bind_Shikimate_DH"/>
    <property type="match status" value="1"/>
</dbReference>
<dbReference type="GO" id="GO:0050661">
    <property type="term" value="F:NADP binding"/>
    <property type="evidence" value="ECO:0007669"/>
    <property type="project" value="TreeGrafter"/>
</dbReference>
<evidence type="ECO:0000256" key="4">
    <source>
        <dbReference type="SAM" id="MobiDB-lite"/>
    </source>
</evidence>
<proteinExistence type="predicted"/>
<accession>A0A158J835</accession>
<dbReference type="EMBL" id="FCNY02000021">
    <property type="protein sequence ID" value="SAL65027.1"/>
    <property type="molecule type" value="Genomic_DNA"/>
</dbReference>
<dbReference type="SUPFAM" id="SSF51735">
    <property type="entry name" value="NAD(P)-binding Rossmann-fold domains"/>
    <property type="match status" value="1"/>
</dbReference>
<keyword evidence="7" id="KW-1185">Reference proteome</keyword>
<protein>
    <submittedName>
        <fullName evidence="6">Shikimate dehydrogenase</fullName>
    </submittedName>
</protein>
<dbReference type="InterPro" id="IPR013708">
    <property type="entry name" value="Shikimate_DH-bd_N"/>
</dbReference>
<dbReference type="AlphaFoldDB" id="A0A158J835"/>
<organism evidence="6 7">
    <name type="scientific">Caballeronia cordobensis</name>
    <name type="common">Burkholderia cordobensis</name>
    <dbReference type="NCBI Taxonomy" id="1353886"/>
    <lineage>
        <taxon>Bacteria</taxon>
        <taxon>Pseudomonadati</taxon>
        <taxon>Pseudomonadota</taxon>
        <taxon>Betaproteobacteria</taxon>
        <taxon>Burkholderiales</taxon>
        <taxon>Burkholderiaceae</taxon>
        <taxon>Caballeronia</taxon>
    </lineage>
</organism>
<dbReference type="GO" id="GO:0009423">
    <property type="term" value="P:chorismate biosynthetic process"/>
    <property type="evidence" value="ECO:0007669"/>
    <property type="project" value="TreeGrafter"/>
</dbReference>
<dbReference type="GO" id="GO:0019632">
    <property type="term" value="P:shikimate metabolic process"/>
    <property type="evidence" value="ECO:0007669"/>
    <property type="project" value="TreeGrafter"/>
</dbReference>
<keyword evidence="3" id="KW-0028">Amino-acid biosynthesis</keyword>
<sequence>MPLVRHVSEQSGKTAPSANLEDNAAMDPHITGTTRLYGLVGDPLTAAKSPQLLNQLFAEQHVDAACVPFWVQAENLHAFVIGARAMGNLSGMLVTMPHKQRMLEFVDELDATARQVGAINVIRCQADGRWVGAIFDGVGCVLGMQWEGNHPANKSVLLVGSGGAGSAIAFAVASAGASRLTISDIDERRAADLAAAVAAETGCDVRLGPPDPQGFEVVINATPLGMKVGDAIPVDPERLAPGAIVVDIINASEPTPLRRAAHARGCRTEDGGPMHRGQAVHALKFLGFDYRPDGRSTPDHNPR</sequence>
<feature type="domain" description="Shikimate dehydrogenase substrate binding N-terminal" evidence="5">
    <location>
        <begin position="39"/>
        <end position="122"/>
    </location>
</feature>
<evidence type="ECO:0000256" key="2">
    <source>
        <dbReference type="ARBA" id="ARBA00023002"/>
    </source>
</evidence>
<dbReference type="InterPro" id="IPR046346">
    <property type="entry name" value="Aminoacid_DH-like_N_sf"/>
</dbReference>
<dbReference type="InterPro" id="IPR022893">
    <property type="entry name" value="Shikimate_DH_fam"/>
</dbReference>
<feature type="region of interest" description="Disordered" evidence="4">
    <location>
        <begin position="1"/>
        <end position="25"/>
    </location>
</feature>
<dbReference type="Gene3D" id="3.40.50.10860">
    <property type="entry name" value="Leucine Dehydrogenase, chain A, domain 1"/>
    <property type="match status" value="1"/>
</dbReference>
<keyword evidence="3" id="KW-0057">Aromatic amino acid biosynthesis</keyword>
<dbReference type="Pfam" id="PF08501">
    <property type="entry name" value="Shikimate_dh_N"/>
    <property type="match status" value="1"/>
</dbReference>
<keyword evidence="2" id="KW-0560">Oxidoreductase</keyword>
<dbReference type="PANTHER" id="PTHR21089:SF1">
    <property type="entry name" value="BIFUNCTIONAL 3-DEHYDROQUINATE DEHYDRATASE_SHIKIMATE DEHYDROGENASE, CHLOROPLASTIC"/>
    <property type="match status" value="1"/>
</dbReference>
<dbReference type="SUPFAM" id="SSF53223">
    <property type="entry name" value="Aminoacid dehydrogenase-like, N-terminal domain"/>
    <property type="match status" value="1"/>
</dbReference>
<evidence type="ECO:0000256" key="1">
    <source>
        <dbReference type="ARBA" id="ARBA00004871"/>
    </source>
</evidence>
<dbReference type="Proteomes" id="UP000054740">
    <property type="component" value="Unassembled WGS sequence"/>
</dbReference>
<comment type="pathway">
    <text evidence="1">Metabolic intermediate biosynthesis; chorismate biosynthesis; chorismate from D-erythrose 4-phosphate and phosphoenolpyruvate: step 4/7.</text>
</comment>
<dbReference type="Gene3D" id="3.40.50.720">
    <property type="entry name" value="NAD(P)-binding Rossmann-like Domain"/>
    <property type="match status" value="1"/>
</dbReference>
<evidence type="ECO:0000259" key="5">
    <source>
        <dbReference type="Pfam" id="PF08501"/>
    </source>
</evidence>
<evidence type="ECO:0000313" key="6">
    <source>
        <dbReference type="EMBL" id="SAL65027.1"/>
    </source>
</evidence>
<gene>
    <name evidence="6" type="ORF">AWB70_06066</name>
</gene>
<dbReference type="GO" id="GO:0009073">
    <property type="term" value="P:aromatic amino acid family biosynthetic process"/>
    <property type="evidence" value="ECO:0007669"/>
    <property type="project" value="UniProtKB-KW"/>
</dbReference>
<evidence type="ECO:0000256" key="3">
    <source>
        <dbReference type="ARBA" id="ARBA00023141"/>
    </source>
</evidence>
<dbReference type="InterPro" id="IPR036291">
    <property type="entry name" value="NAD(P)-bd_dom_sf"/>
</dbReference>
<dbReference type="GO" id="GO:0005829">
    <property type="term" value="C:cytosol"/>
    <property type="evidence" value="ECO:0007669"/>
    <property type="project" value="TreeGrafter"/>
</dbReference>
<dbReference type="GO" id="GO:0004764">
    <property type="term" value="F:shikimate 3-dehydrogenase (NADP+) activity"/>
    <property type="evidence" value="ECO:0007669"/>
    <property type="project" value="InterPro"/>
</dbReference>
<dbReference type="RefSeq" id="WP_235024392.1">
    <property type="nucleotide sequence ID" value="NZ_FCNY02000021.1"/>
</dbReference>